<evidence type="ECO:0000313" key="3">
    <source>
        <dbReference type="EMBL" id="RYC09974.1"/>
    </source>
</evidence>
<dbReference type="OrthoDB" id="8690132at2"/>
<evidence type="ECO:0000313" key="4">
    <source>
        <dbReference type="Proteomes" id="UP000291088"/>
    </source>
</evidence>
<evidence type="ECO:0000259" key="2">
    <source>
        <dbReference type="Pfam" id="PF00892"/>
    </source>
</evidence>
<feature type="transmembrane region" description="Helical" evidence="1">
    <location>
        <begin position="164"/>
        <end position="183"/>
    </location>
</feature>
<comment type="caution">
    <text evidence="3">The sequence shown here is derived from an EMBL/GenBank/DDBJ whole genome shotgun (WGS) entry which is preliminary data.</text>
</comment>
<feature type="transmembrane region" description="Helical" evidence="1">
    <location>
        <begin position="48"/>
        <end position="67"/>
    </location>
</feature>
<dbReference type="SUPFAM" id="SSF103481">
    <property type="entry name" value="Multidrug resistance efflux transporter EmrE"/>
    <property type="match status" value="1"/>
</dbReference>
<feature type="transmembrane region" description="Helical" evidence="1">
    <location>
        <begin position="195"/>
        <end position="216"/>
    </location>
</feature>
<organism evidence="3 4">
    <name type="scientific">Ciceribacter ferrooxidans</name>
    <dbReference type="NCBI Taxonomy" id="2509717"/>
    <lineage>
        <taxon>Bacteria</taxon>
        <taxon>Pseudomonadati</taxon>
        <taxon>Pseudomonadota</taxon>
        <taxon>Alphaproteobacteria</taxon>
        <taxon>Hyphomicrobiales</taxon>
        <taxon>Rhizobiaceae</taxon>
        <taxon>Ciceribacter</taxon>
    </lineage>
</organism>
<dbReference type="EMBL" id="SDVB01000253">
    <property type="protein sequence ID" value="RYC09974.1"/>
    <property type="molecule type" value="Genomic_DNA"/>
</dbReference>
<dbReference type="PANTHER" id="PTHR22911:SF135">
    <property type="entry name" value="BLR4310 PROTEIN"/>
    <property type="match status" value="1"/>
</dbReference>
<keyword evidence="4" id="KW-1185">Reference proteome</keyword>
<dbReference type="InterPro" id="IPR000620">
    <property type="entry name" value="EamA_dom"/>
</dbReference>
<name>A0A4Q2SZB9_9HYPH</name>
<dbReference type="GO" id="GO:0016020">
    <property type="term" value="C:membrane"/>
    <property type="evidence" value="ECO:0007669"/>
    <property type="project" value="InterPro"/>
</dbReference>
<dbReference type="PANTHER" id="PTHR22911">
    <property type="entry name" value="ACYL-MALONYL CONDENSING ENZYME-RELATED"/>
    <property type="match status" value="1"/>
</dbReference>
<accession>A0A4Q2SZB9</accession>
<feature type="transmembrane region" description="Helical" evidence="1">
    <location>
        <begin position="138"/>
        <end position="158"/>
    </location>
</feature>
<feature type="transmembrane region" description="Helical" evidence="1">
    <location>
        <begin position="250"/>
        <end position="271"/>
    </location>
</feature>
<proteinExistence type="predicted"/>
<sequence length="305" mass="32306">MSLNTLSPDTAVNDIRKERVGALLVFGSAFFWSFGGAIARFLDVTDSWTIVFWRNFFAAVFLIAFMLLRDGPRGTIALYRNMGWPGFVVACTFATATTCFIIAIGYTTVANVVLLQAGVPLFAALMSRVFFGERITTLTWGAIAAVIAGVAIMVSGSFTGSVSPIGDALALTIAIVFAATTVITRRYTNVRMTPAASLGALVACVVSATQAGALLVPLDQLALLFVFGTLNLGLGMALFVTGARLVPSALAALLGTGETMLAPVWVAVIHGEIPSERAIWGGLVILAALITYLGTEFRRQQANRR</sequence>
<dbReference type="Proteomes" id="UP000291088">
    <property type="component" value="Unassembled WGS sequence"/>
</dbReference>
<keyword evidence="1" id="KW-0812">Transmembrane</keyword>
<feature type="domain" description="EamA" evidence="2">
    <location>
        <begin position="20"/>
        <end position="154"/>
    </location>
</feature>
<keyword evidence="1" id="KW-1133">Transmembrane helix</keyword>
<evidence type="ECO:0000256" key="1">
    <source>
        <dbReference type="SAM" id="Phobius"/>
    </source>
</evidence>
<dbReference type="AlphaFoldDB" id="A0A4Q2SZB9"/>
<feature type="transmembrane region" description="Helical" evidence="1">
    <location>
        <begin position="277"/>
        <end position="295"/>
    </location>
</feature>
<feature type="transmembrane region" description="Helical" evidence="1">
    <location>
        <begin position="20"/>
        <end position="42"/>
    </location>
</feature>
<feature type="transmembrane region" description="Helical" evidence="1">
    <location>
        <begin position="112"/>
        <end position="131"/>
    </location>
</feature>
<dbReference type="RefSeq" id="WP_129333368.1">
    <property type="nucleotide sequence ID" value="NZ_SDVB01000253.1"/>
</dbReference>
<protein>
    <submittedName>
        <fullName evidence="3">DMT family transporter</fullName>
    </submittedName>
</protein>
<feature type="domain" description="EamA" evidence="2">
    <location>
        <begin position="165"/>
        <end position="290"/>
    </location>
</feature>
<dbReference type="Pfam" id="PF00892">
    <property type="entry name" value="EamA"/>
    <property type="match status" value="2"/>
</dbReference>
<keyword evidence="1" id="KW-0472">Membrane</keyword>
<feature type="transmembrane region" description="Helical" evidence="1">
    <location>
        <begin position="222"/>
        <end position="243"/>
    </location>
</feature>
<gene>
    <name evidence="3" type="ORF">EUU22_17990</name>
</gene>
<dbReference type="InterPro" id="IPR037185">
    <property type="entry name" value="EmrE-like"/>
</dbReference>
<feature type="transmembrane region" description="Helical" evidence="1">
    <location>
        <begin position="87"/>
        <end position="106"/>
    </location>
</feature>
<reference evidence="3 4" key="1">
    <citation type="submission" date="2019-01" db="EMBL/GenBank/DDBJ databases">
        <authorList>
            <person name="Deng T."/>
        </authorList>
    </citation>
    <scope>NUCLEOTIDE SEQUENCE [LARGE SCALE GENOMIC DNA]</scope>
    <source>
        <strain evidence="3 4">F8825</strain>
    </source>
</reference>